<dbReference type="InterPro" id="IPR033704">
    <property type="entry name" value="dUTPase_trimeric"/>
</dbReference>
<dbReference type="InterPro" id="IPR011962">
    <property type="entry name" value="dCTP_deaminase"/>
</dbReference>
<keyword evidence="3" id="KW-0812">Transmembrane</keyword>
<evidence type="ECO:0000313" key="4">
    <source>
        <dbReference type="EMBL" id="SDO98254.1"/>
    </source>
</evidence>
<gene>
    <name evidence="4" type="ORF">SAMN05216565_10194</name>
</gene>
<sequence>MSIVPFVLSGVNKSIVTKTANFNLNGQCILIKNLDEEQINNADDTNISYDLRVGCEYRDHRDLNKTDLNEDGTIKLLPGTAVIIETLEYVHFPEHRFGQILPKVGLLQVGISNTTSKIDPGYNGNLLITVFNLGKRTEFLKRNQKFCSLIVQEVGPGVRTYDKDPKKLPGRSKTSIIRNLRDGIDSNAGSIATGALLISAILAAFTLYQIITG</sequence>
<dbReference type="Proteomes" id="UP000199159">
    <property type="component" value="Unassembled WGS sequence"/>
</dbReference>
<dbReference type="Gene3D" id="2.70.40.10">
    <property type="match status" value="1"/>
</dbReference>
<keyword evidence="3" id="KW-1133">Transmembrane helix</keyword>
<keyword evidence="5" id="KW-1185">Reference proteome</keyword>
<dbReference type="Pfam" id="PF22769">
    <property type="entry name" value="DCD"/>
    <property type="match status" value="1"/>
</dbReference>
<evidence type="ECO:0000313" key="5">
    <source>
        <dbReference type="Proteomes" id="UP000199159"/>
    </source>
</evidence>
<organism evidence="4 5">
    <name type="scientific">Litchfieldia salsa</name>
    <dbReference type="NCBI Taxonomy" id="930152"/>
    <lineage>
        <taxon>Bacteria</taxon>
        <taxon>Bacillati</taxon>
        <taxon>Bacillota</taxon>
        <taxon>Bacilli</taxon>
        <taxon>Bacillales</taxon>
        <taxon>Bacillaceae</taxon>
        <taxon>Litchfieldia</taxon>
    </lineage>
</organism>
<dbReference type="GO" id="GO:0006229">
    <property type="term" value="P:dUTP biosynthetic process"/>
    <property type="evidence" value="ECO:0007669"/>
    <property type="project" value="InterPro"/>
</dbReference>
<dbReference type="RefSeq" id="WP_090849098.1">
    <property type="nucleotide sequence ID" value="NZ_FNJU01000001.1"/>
</dbReference>
<dbReference type="CDD" id="cd07557">
    <property type="entry name" value="trimeric_dUTPase"/>
    <property type="match status" value="1"/>
</dbReference>
<name>A0A1H0NZW5_9BACI</name>
<accession>A0A1H0NZW5</accession>
<protein>
    <submittedName>
        <fullName evidence="4">Deoxycytidine triphosphate deaminase</fullName>
    </submittedName>
</protein>
<keyword evidence="1" id="KW-0378">Hydrolase</keyword>
<dbReference type="EMBL" id="FNJU01000001">
    <property type="protein sequence ID" value="SDO98254.1"/>
    <property type="molecule type" value="Genomic_DNA"/>
</dbReference>
<keyword evidence="3" id="KW-0472">Membrane</keyword>
<keyword evidence="2" id="KW-0546">Nucleotide metabolism</keyword>
<evidence type="ECO:0000256" key="3">
    <source>
        <dbReference type="SAM" id="Phobius"/>
    </source>
</evidence>
<proteinExistence type="predicted"/>
<dbReference type="InterPro" id="IPR036157">
    <property type="entry name" value="dUTPase-like_sf"/>
</dbReference>
<dbReference type="SUPFAM" id="SSF51283">
    <property type="entry name" value="dUTPase-like"/>
    <property type="match status" value="1"/>
</dbReference>
<dbReference type="GO" id="GO:0008829">
    <property type="term" value="F:dCTP deaminase activity"/>
    <property type="evidence" value="ECO:0007669"/>
    <property type="project" value="InterPro"/>
</dbReference>
<dbReference type="OrthoDB" id="9780202at2"/>
<evidence type="ECO:0000256" key="2">
    <source>
        <dbReference type="ARBA" id="ARBA00023080"/>
    </source>
</evidence>
<dbReference type="STRING" id="930152.SAMN05216565_10194"/>
<dbReference type="AlphaFoldDB" id="A0A1H0NZW5"/>
<feature type="transmembrane region" description="Helical" evidence="3">
    <location>
        <begin position="188"/>
        <end position="211"/>
    </location>
</feature>
<reference evidence="5" key="1">
    <citation type="submission" date="2016-10" db="EMBL/GenBank/DDBJ databases">
        <authorList>
            <person name="Varghese N."/>
            <person name="Submissions S."/>
        </authorList>
    </citation>
    <scope>NUCLEOTIDE SEQUENCE [LARGE SCALE GENOMIC DNA]</scope>
    <source>
        <strain evidence="5">IBRC-M10078</strain>
    </source>
</reference>
<evidence type="ECO:0000256" key="1">
    <source>
        <dbReference type="ARBA" id="ARBA00022801"/>
    </source>
</evidence>